<keyword evidence="3 11" id="KW-0479">Metal-binding</keyword>
<evidence type="ECO:0000313" key="12">
    <source>
        <dbReference type="EMBL" id="EXM40518.1"/>
    </source>
</evidence>
<keyword evidence="7 11" id="KW-0464">Manganese</keyword>
<evidence type="ECO:0000256" key="5">
    <source>
        <dbReference type="ARBA" id="ARBA00022800"/>
    </source>
</evidence>
<evidence type="ECO:0000256" key="11">
    <source>
        <dbReference type="PIRSR" id="PIRSR601233-3"/>
    </source>
</evidence>
<evidence type="ECO:0000256" key="8">
    <source>
        <dbReference type="ARBA" id="ARBA00047746"/>
    </source>
</evidence>
<dbReference type="PANTHER" id="PTHR43749">
    <property type="entry name" value="RNA-SPLICING LIGASE RTCB"/>
    <property type="match status" value="1"/>
</dbReference>
<keyword evidence="4 10" id="KW-0547">Nucleotide-binding</keyword>
<feature type="binding site" evidence="11">
    <location>
        <position position="162"/>
    </location>
    <ligand>
        <name>Mn(2+)</name>
        <dbReference type="ChEBI" id="CHEBI:29035"/>
        <label>2</label>
    </ligand>
</feature>
<evidence type="ECO:0000256" key="2">
    <source>
        <dbReference type="ARBA" id="ARBA00022598"/>
    </source>
</evidence>
<sequence>MFELNGKYGTAKVFTDICDETAVSQIIELMNQPMSEGQRVRIMPDVHAGAGCTVGTTMTITDKAVPNLVGVDIGCGMETVKLKEKHIEVQQLDKLIYREIPSGFDIRKKPHRFNNKIDLTELYCYDHIDHDKAIHSLGSLGGGNHFIEADKGSDGGVYIVIHSGSRHLGLEVAKFYQEEAYKRLNGCAKPDIDELVARLKEEGRDKQIQTEITKLKNTKRTDIPKQLAYTEGELFEQYIHDMKIVQQFAMLNRQAMMDEIIDGMSLHVKEQFTTIHNYIDTDNMILRKGAVSAQAGEVLLIPINMRDGSLICTGNGNPDWNYSAPHGAGRILSRSAAKAQLTLTEFKREMKGIYSTSVSSSTLDESPMAYKSIDDIVGNIGDTCEIEDIIKPIYNFKAGEAEEHGRSRKR</sequence>
<feature type="binding site" evidence="11">
    <location>
        <position position="72"/>
    </location>
    <ligand>
        <name>Mn(2+)</name>
        <dbReference type="ChEBI" id="CHEBI:29035"/>
        <label>1</label>
    </ligand>
</feature>
<feature type="binding site" evidence="11">
    <location>
        <position position="145"/>
    </location>
    <ligand>
        <name>Mn(2+)</name>
        <dbReference type="ChEBI" id="CHEBI:29035"/>
        <label>1</label>
    </ligand>
</feature>
<dbReference type="PATRIC" id="fig|1341156.4.peg.780"/>
<keyword evidence="6 10" id="KW-0342">GTP-binding</keyword>
<dbReference type="OrthoDB" id="9802323at2"/>
<dbReference type="GO" id="GO:0006281">
    <property type="term" value="P:DNA repair"/>
    <property type="evidence" value="ECO:0007669"/>
    <property type="project" value="TreeGrafter"/>
</dbReference>
<reference evidence="12 13" key="1">
    <citation type="submission" date="2013-06" db="EMBL/GenBank/DDBJ databases">
        <title>Rumen cellulosomics: divergent fiber-degrading strategies revealed by comparative genome-wide analysis of six Ruminococcal strains.</title>
        <authorList>
            <person name="Dassa B."/>
            <person name="Borovok I."/>
            <person name="Lamed R."/>
            <person name="Flint H."/>
            <person name="Yeoman C.J."/>
            <person name="White B."/>
            <person name="Bayer E.A."/>
        </authorList>
    </citation>
    <scope>NUCLEOTIDE SEQUENCE [LARGE SCALE GENOMIC DNA]</scope>
    <source>
        <strain evidence="12 13">SY3</strain>
    </source>
</reference>
<evidence type="ECO:0000256" key="1">
    <source>
        <dbReference type="ARBA" id="ARBA00012726"/>
    </source>
</evidence>
<dbReference type="GO" id="GO:0170057">
    <property type="term" value="F:RNA ligase (GTP) activity"/>
    <property type="evidence" value="ECO:0007669"/>
    <property type="project" value="UniProtKB-EC"/>
</dbReference>
<comment type="caution">
    <text evidence="12">The sequence shown here is derived from an EMBL/GenBank/DDBJ whole genome shotgun (WGS) entry which is preliminary data.</text>
</comment>
<feature type="binding site" evidence="10">
    <location>
        <begin position="302"/>
        <end position="305"/>
    </location>
    <ligand>
        <name>GMP</name>
        <dbReference type="ChEBI" id="CHEBI:58115"/>
    </ligand>
</feature>
<evidence type="ECO:0000256" key="10">
    <source>
        <dbReference type="PIRSR" id="PIRSR601233-2"/>
    </source>
</evidence>
<evidence type="ECO:0000256" key="7">
    <source>
        <dbReference type="ARBA" id="ARBA00023211"/>
    </source>
</evidence>
<keyword evidence="13" id="KW-1185">Reference proteome</keyword>
<keyword evidence="2" id="KW-0436">Ligase</keyword>
<protein>
    <recommendedName>
        <fullName evidence="1">3'-phosphate/5'-hydroxy nucleic acid ligase</fullName>
        <ecNumber evidence="1">6.5.1.8</ecNumber>
    </recommendedName>
</protein>
<name>A0A011W150_RUMAL</name>
<dbReference type="InterPro" id="IPR052915">
    <property type="entry name" value="RtcB-like"/>
</dbReference>
<dbReference type="GO" id="GO:0030145">
    <property type="term" value="F:manganese ion binding"/>
    <property type="evidence" value="ECO:0007669"/>
    <property type="project" value="TreeGrafter"/>
</dbReference>
<dbReference type="PANTHER" id="PTHR43749:SF2">
    <property type="entry name" value="RNA-SPLICING LIGASE RTCB"/>
    <property type="match status" value="1"/>
</dbReference>
<comment type="catalytic activity">
    <reaction evidence="8">
        <text>a 3'-end 3'-phospho-ribonucleotide-RNA + a 5'-end dephospho-ribonucleoside-RNA + GTP = a ribonucleotidyl-ribonucleotide-RNA + GMP + diphosphate</text>
        <dbReference type="Rhea" id="RHEA:68076"/>
        <dbReference type="Rhea" id="RHEA-COMP:10463"/>
        <dbReference type="Rhea" id="RHEA-COMP:13936"/>
        <dbReference type="Rhea" id="RHEA-COMP:17355"/>
        <dbReference type="ChEBI" id="CHEBI:33019"/>
        <dbReference type="ChEBI" id="CHEBI:37565"/>
        <dbReference type="ChEBI" id="CHEBI:58115"/>
        <dbReference type="ChEBI" id="CHEBI:83062"/>
        <dbReference type="ChEBI" id="CHEBI:138284"/>
        <dbReference type="ChEBI" id="CHEBI:173118"/>
        <dbReference type="EC" id="6.5.1.8"/>
    </reaction>
</comment>
<dbReference type="InterPro" id="IPR001233">
    <property type="entry name" value="RtcB"/>
</dbReference>
<dbReference type="Pfam" id="PF01139">
    <property type="entry name" value="RtcB"/>
    <property type="match status" value="2"/>
</dbReference>
<feature type="binding site" evidence="10">
    <location>
        <position position="309"/>
    </location>
    <ligand>
        <name>GMP</name>
        <dbReference type="ChEBI" id="CHEBI:58115"/>
    </ligand>
</feature>
<dbReference type="GO" id="GO:0006396">
    <property type="term" value="P:RNA processing"/>
    <property type="evidence" value="ECO:0007669"/>
    <property type="project" value="InterPro"/>
</dbReference>
<dbReference type="AlphaFoldDB" id="A0A011W150"/>
<organism evidence="12 13">
    <name type="scientific">Ruminococcus albus SY3</name>
    <dbReference type="NCBI Taxonomy" id="1341156"/>
    <lineage>
        <taxon>Bacteria</taxon>
        <taxon>Bacillati</taxon>
        <taxon>Bacillota</taxon>
        <taxon>Clostridia</taxon>
        <taxon>Eubacteriales</taxon>
        <taxon>Oscillospiraceae</taxon>
        <taxon>Ruminococcus</taxon>
    </lineage>
</organism>
<feature type="active site" description="GMP-histidine intermediate" evidence="9">
    <location>
        <position position="326"/>
    </location>
</feature>
<dbReference type="EC" id="6.5.1.8" evidence="1"/>
<feature type="binding site" evidence="10">
    <location>
        <begin position="144"/>
        <end position="148"/>
    </location>
    <ligand>
        <name>GMP</name>
        <dbReference type="ChEBI" id="CHEBI:58115"/>
    </ligand>
</feature>
<evidence type="ECO:0000256" key="4">
    <source>
        <dbReference type="ARBA" id="ARBA00022741"/>
    </source>
</evidence>
<dbReference type="InterPro" id="IPR036025">
    <property type="entry name" value="RtcB-like_sf"/>
</dbReference>
<accession>A0A011W150</accession>
<gene>
    <name evidence="12" type="ORF">RASY3_01255</name>
</gene>
<dbReference type="GO" id="GO:0005525">
    <property type="term" value="F:GTP binding"/>
    <property type="evidence" value="ECO:0007669"/>
    <property type="project" value="UniProtKB-KW"/>
</dbReference>
<dbReference type="Gene3D" id="3.90.1860.10">
    <property type="entry name" value="tRNA-splicing ligase RtcB"/>
    <property type="match status" value="1"/>
</dbReference>
<feature type="binding site" evidence="10">
    <location>
        <begin position="326"/>
        <end position="329"/>
    </location>
    <ligand>
        <name>GMP</name>
        <dbReference type="ChEBI" id="CHEBI:58115"/>
    </ligand>
</feature>
<evidence type="ECO:0000256" key="9">
    <source>
        <dbReference type="PIRSR" id="PIRSR601233-1"/>
    </source>
</evidence>
<evidence type="ECO:0000313" key="13">
    <source>
        <dbReference type="Proteomes" id="UP000021369"/>
    </source>
</evidence>
<keyword evidence="5" id="KW-0692">RNA repair</keyword>
<dbReference type="GO" id="GO:0042245">
    <property type="term" value="P:RNA repair"/>
    <property type="evidence" value="ECO:0007669"/>
    <property type="project" value="UniProtKB-KW"/>
</dbReference>
<dbReference type="GO" id="GO:0003909">
    <property type="term" value="F:DNA ligase activity"/>
    <property type="evidence" value="ECO:0007669"/>
    <property type="project" value="TreeGrafter"/>
</dbReference>
<evidence type="ECO:0000256" key="3">
    <source>
        <dbReference type="ARBA" id="ARBA00022723"/>
    </source>
</evidence>
<dbReference type="RefSeq" id="WP_037284420.1">
    <property type="nucleotide sequence ID" value="NZ_JEOB01000001.1"/>
</dbReference>
<comment type="cofactor">
    <cofactor evidence="11">
        <name>Mn(2+)</name>
        <dbReference type="ChEBI" id="CHEBI:29035"/>
    </cofactor>
    <text evidence="11">Binds 2 manganese ions per subunit.</text>
</comment>
<dbReference type="EMBL" id="JEOB01000001">
    <property type="protein sequence ID" value="EXM40518.1"/>
    <property type="molecule type" value="Genomic_DNA"/>
</dbReference>
<dbReference type="Proteomes" id="UP000021369">
    <property type="component" value="Unassembled WGS sequence"/>
</dbReference>
<evidence type="ECO:0000256" key="6">
    <source>
        <dbReference type="ARBA" id="ARBA00023134"/>
    </source>
</evidence>
<proteinExistence type="predicted"/>
<dbReference type="SUPFAM" id="SSF103365">
    <property type="entry name" value="Hypothetical protein PH1602"/>
    <property type="match status" value="1"/>
</dbReference>